<evidence type="ECO:0000256" key="4">
    <source>
        <dbReference type="ARBA" id="ARBA00022912"/>
    </source>
</evidence>
<keyword evidence="9" id="KW-1185">Reference proteome</keyword>
<evidence type="ECO:0000259" key="7">
    <source>
        <dbReference type="PROSITE" id="PS50056"/>
    </source>
</evidence>
<organism evidence="8 9">
    <name type="scientific">Synchytrium endobioticum</name>
    <dbReference type="NCBI Taxonomy" id="286115"/>
    <lineage>
        <taxon>Eukaryota</taxon>
        <taxon>Fungi</taxon>
        <taxon>Fungi incertae sedis</taxon>
        <taxon>Chytridiomycota</taxon>
        <taxon>Chytridiomycota incertae sedis</taxon>
        <taxon>Chytridiomycetes</taxon>
        <taxon>Synchytriales</taxon>
        <taxon>Synchytriaceae</taxon>
        <taxon>Synchytrium</taxon>
    </lineage>
</organism>
<feature type="compositionally biased region" description="Low complexity" evidence="5">
    <location>
        <begin position="301"/>
        <end position="331"/>
    </location>
</feature>
<feature type="region of interest" description="Disordered" evidence="5">
    <location>
        <begin position="172"/>
        <end position="202"/>
    </location>
</feature>
<dbReference type="PANTHER" id="PTHR10159:SF519">
    <property type="entry name" value="DUAL SPECIFICITY PROTEIN PHOSPHATASE MPK3"/>
    <property type="match status" value="1"/>
</dbReference>
<dbReference type="AlphaFoldDB" id="A0A507CK07"/>
<dbReference type="GO" id="GO:0033550">
    <property type="term" value="F:MAP kinase tyrosine phosphatase activity"/>
    <property type="evidence" value="ECO:0007669"/>
    <property type="project" value="TreeGrafter"/>
</dbReference>
<dbReference type="GO" id="GO:0008330">
    <property type="term" value="F:protein tyrosine/threonine phosphatase activity"/>
    <property type="evidence" value="ECO:0007669"/>
    <property type="project" value="TreeGrafter"/>
</dbReference>
<sequence>MPSNRLRGLSPRGRVYVALIAKVVVLTQRPGCPGRSLQGVILCILGAAANKTICLPPSSAPDRTINSRKGEPTHSTIVSLFFSEHHLETHTPPPPLAVVRGAANMATLCEMVSTTTKRRTTRTTPFSSKTKPPKLSISTTQGSSPSPSQPPSAPAMAPITIHDLIGHSAYNTHQRSSSNSFLTSPRQQKPHPQHHYDGRNVSIEGIYSDGPRNILPNLYLGSERNAKDIQRIIDLGIGYVLNVAREVVLGAHDSTGSQGENKTQGVQEWFRSLSSPGGNSHKTAPRTQTPRNNSKREEESSGSSDNGSDDSTSPSTINYTTTSKNSSSTTNKQHHQLHPSESTFLASSSSVCNSSGWLTSPSTPTVLPLSPNIAAANSSKQTIHSHASHSGHCRSHSTRTSTLHSTTTNTAVTPTTRIQSSHPYGSSHPSVIYKNLSWSHDEFIIASLPTAFAFIEEARKNNRAVLVNCQQGVSRSASLVIAYVMKSQGMSAWDSYAYVKERAPFISPNISLMSQLVEFEQWCLARGGVE</sequence>
<gene>
    <name evidence="8" type="ORF">SeMB42_g06144</name>
</gene>
<feature type="domain" description="Tyrosine-protein phosphatase" evidence="6">
    <location>
        <begin position="363"/>
        <end position="525"/>
    </location>
</feature>
<dbReference type="EMBL" id="QEAN01000327">
    <property type="protein sequence ID" value="TPX40102.1"/>
    <property type="molecule type" value="Genomic_DNA"/>
</dbReference>
<feature type="compositionally biased region" description="Low complexity" evidence="5">
    <location>
        <begin position="398"/>
        <end position="416"/>
    </location>
</feature>
<feature type="domain" description="Tyrosine specific protein phosphatases" evidence="7">
    <location>
        <begin position="446"/>
        <end position="504"/>
    </location>
</feature>
<dbReference type="Proteomes" id="UP000317494">
    <property type="component" value="Unassembled WGS sequence"/>
</dbReference>
<comment type="caution">
    <text evidence="8">The sequence shown here is derived from an EMBL/GenBank/DDBJ whole genome shotgun (WGS) entry which is preliminary data.</text>
</comment>
<evidence type="ECO:0000259" key="6">
    <source>
        <dbReference type="PROSITE" id="PS50054"/>
    </source>
</evidence>
<comment type="similarity">
    <text evidence="1">Belongs to the protein-tyrosine phosphatase family. Non-receptor class dual specificity subfamily.</text>
</comment>
<evidence type="ECO:0000256" key="1">
    <source>
        <dbReference type="ARBA" id="ARBA00008601"/>
    </source>
</evidence>
<evidence type="ECO:0000313" key="8">
    <source>
        <dbReference type="EMBL" id="TPX40102.1"/>
    </source>
</evidence>
<evidence type="ECO:0000256" key="3">
    <source>
        <dbReference type="ARBA" id="ARBA00022801"/>
    </source>
</evidence>
<dbReference type="InterPro" id="IPR000340">
    <property type="entry name" value="Dual-sp_phosphatase_cat-dom"/>
</dbReference>
<dbReference type="GO" id="GO:0005737">
    <property type="term" value="C:cytoplasm"/>
    <property type="evidence" value="ECO:0007669"/>
    <property type="project" value="TreeGrafter"/>
</dbReference>
<dbReference type="SMART" id="SM00195">
    <property type="entry name" value="DSPc"/>
    <property type="match status" value="1"/>
</dbReference>
<feature type="region of interest" description="Disordered" evidence="5">
    <location>
        <begin position="378"/>
        <end position="425"/>
    </location>
</feature>
<evidence type="ECO:0000256" key="2">
    <source>
        <dbReference type="ARBA" id="ARBA00013064"/>
    </source>
</evidence>
<dbReference type="GO" id="GO:0043409">
    <property type="term" value="P:negative regulation of MAPK cascade"/>
    <property type="evidence" value="ECO:0007669"/>
    <property type="project" value="TreeGrafter"/>
</dbReference>
<dbReference type="Pfam" id="PF00782">
    <property type="entry name" value="DSPc"/>
    <property type="match status" value="1"/>
</dbReference>
<evidence type="ECO:0000256" key="5">
    <source>
        <dbReference type="SAM" id="MobiDB-lite"/>
    </source>
</evidence>
<feature type="compositionally biased region" description="Polar residues" evidence="5">
    <location>
        <begin position="172"/>
        <end position="187"/>
    </location>
</feature>
<accession>A0A507CK07</accession>
<feature type="compositionally biased region" description="Polar residues" evidence="5">
    <location>
        <begin position="271"/>
        <end position="292"/>
    </location>
</feature>
<dbReference type="InterPro" id="IPR020422">
    <property type="entry name" value="TYR_PHOSPHATASE_DUAL_dom"/>
</dbReference>
<feature type="region of interest" description="Disordered" evidence="5">
    <location>
        <begin position="112"/>
        <end position="156"/>
    </location>
</feature>
<name>A0A507CK07_9FUNG</name>
<dbReference type="GO" id="GO:0017017">
    <property type="term" value="F:MAP kinase tyrosine/serine/threonine phosphatase activity"/>
    <property type="evidence" value="ECO:0007669"/>
    <property type="project" value="TreeGrafter"/>
</dbReference>
<feature type="region of interest" description="Disordered" evidence="5">
    <location>
        <begin position="271"/>
        <end position="342"/>
    </location>
</feature>
<evidence type="ECO:0000313" key="9">
    <source>
        <dbReference type="Proteomes" id="UP000317494"/>
    </source>
</evidence>
<keyword evidence="3" id="KW-0378">Hydrolase</keyword>
<dbReference type="EC" id="3.1.3.48" evidence="2"/>
<feature type="compositionally biased region" description="Basic residues" evidence="5">
    <location>
        <begin position="386"/>
        <end position="397"/>
    </location>
</feature>
<proteinExistence type="inferred from homology"/>
<dbReference type="Gene3D" id="3.90.190.10">
    <property type="entry name" value="Protein tyrosine phosphatase superfamily"/>
    <property type="match status" value="2"/>
</dbReference>
<reference evidence="8 9" key="1">
    <citation type="journal article" date="2019" name="Sci. Rep.">
        <title>Comparative genomics of chytrid fungi reveal insights into the obligate biotrophic and pathogenic lifestyle of Synchytrium endobioticum.</title>
        <authorList>
            <person name="van de Vossenberg B.T.L.H."/>
            <person name="Warris S."/>
            <person name="Nguyen H.D.T."/>
            <person name="van Gent-Pelzer M.P.E."/>
            <person name="Joly D.L."/>
            <person name="van de Geest H.C."/>
            <person name="Bonants P.J.M."/>
            <person name="Smith D.S."/>
            <person name="Levesque C.A."/>
            <person name="van der Lee T.A.J."/>
        </authorList>
    </citation>
    <scope>NUCLEOTIDE SEQUENCE [LARGE SCALE GENOMIC DNA]</scope>
    <source>
        <strain evidence="8 9">MB42</strain>
    </source>
</reference>
<dbReference type="InterPro" id="IPR029021">
    <property type="entry name" value="Prot-tyrosine_phosphatase-like"/>
</dbReference>
<dbReference type="SUPFAM" id="SSF52799">
    <property type="entry name" value="(Phosphotyrosine protein) phosphatases II"/>
    <property type="match status" value="1"/>
</dbReference>
<dbReference type="PROSITE" id="PS50054">
    <property type="entry name" value="TYR_PHOSPHATASE_DUAL"/>
    <property type="match status" value="1"/>
</dbReference>
<dbReference type="STRING" id="286115.A0A507CK07"/>
<dbReference type="PANTHER" id="PTHR10159">
    <property type="entry name" value="DUAL SPECIFICITY PROTEIN PHOSPHATASE"/>
    <property type="match status" value="1"/>
</dbReference>
<protein>
    <recommendedName>
        <fullName evidence="2">protein-tyrosine-phosphatase</fullName>
        <ecNumber evidence="2">3.1.3.48</ecNumber>
    </recommendedName>
</protein>
<keyword evidence="4" id="KW-0904">Protein phosphatase</keyword>
<dbReference type="PROSITE" id="PS50056">
    <property type="entry name" value="TYR_PHOSPHATASE_2"/>
    <property type="match status" value="1"/>
</dbReference>
<dbReference type="VEuPathDB" id="FungiDB:SeMB42_g06144"/>
<dbReference type="InterPro" id="IPR000387">
    <property type="entry name" value="Tyr_Pase_dom"/>
</dbReference>